<feature type="region of interest" description="Disordered" evidence="14">
    <location>
        <begin position="109"/>
        <end position="226"/>
    </location>
</feature>
<dbReference type="Gene3D" id="3.30.70.330">
    <property type="match status" value="1"/>
</dbReference>
<keyword evidence="3" id="KW-0597">Phosphoprotein</keyword>
<dbReference type="SUPFAM" id="SSF54928">
    <property type="entry name" value="RNA-binding domain, RBD"/>
    <property type="match status" value="1"/>
</dbReference>
<keyword evidence="5 13" id="KW-0694">RNA-binding</keyword>
<dbReference type="PROSITE" id="PS50102">
    <property type="entry name" value="RRM"/>
    <property type="match status" value="1"/>
</dbReference>
<evidence type="ECO:0000256" key="14">
    <source>
        <dbReference type="SAM" id="MobiDB-lite"/>
    </source>
</evidence>
<name>A0A0K8RNP8_IXORI</name>
<dbReference type="GO" id="GO:0048025">
    <property type="term" value="P:negative regulation of mRNA splicing, via spliceosome"/>
    <property type="evidence" value="ECO:0007669"/>
    <property type="project" value="UniProtKB-ARBA"/>
</dbReference>
<evidence type="ECO:0000256" key="2">
    <source>
        <dbReference type="ARBA" id="ARBA00010269"/>
    </source>
</evidence>
<evidence type="ECO:0000259" key="16">
    <source>
        <dbReference type="PROSITE" id="PS50102"/>
    </source>
</evidence>
<evidence type="ECO:0000256" key="3">
    <source>
        <dbReference type="ARBA" id="ARBA00022553"/>
    </source>
</evidence>
<feature type="compositionally biased region" description="Basic and acidic residues" evidence="14">
    <location>
        <begin position="203"/>
        <end position="226"/>
    </location>
</feature>
<evidence type="ECO:0000256" key="9">
    <source>
        <dbReference type="ARBA" id="ARBA00078560"/>
    </source>
</evidence>
<dbReference type="PANTHER" id="PTHR48034">
    <property type="entry name" value="TRANSFORMER-2 SEX-DETERMINING PROTEIN-RELATED"/>
    <property type="match status" value="1"/>
</dbReference>
<comment type="similarity">
    <text evidence="2">Belongs to the splicing factor SR family.</text>
</comment>
<organism evidence="17">
    <name type="scientific">Ixodes ricinus</name>
    <name type="common">Common tick</name>
    <name type="synonym">Acarus ricinus</name>
    <dbReference type="NCBI Taxonomy" id="34613"/>
    <lineage>
        <taxon>Eukaryota</taxon>
        <taxon>Metazoa</taxon>
        <taxon>Ecdysozoa</taxon>
        <taxon>Arthropoda</taxon>
        <taxon>Chelicerata</taxon>
        <taxon>Arachnida</taxon>
        <taxon>Acari</taxon>
        <taxon>Parasitiformes</taxon>
        <taxon>Ixodida</taxon>
        <taxon>Ixodoidea</taxon>
        <taxon>Ixodidae</taxon>
        <taxon>Ixodinae</taxon>
        <taxon>Ixodes</taxon>
    </lineage>
</organism>
<dbReference type="FunFam" id="3.30.70.330:FF:000155">
    <property type="entry name" value="serine/arginine-rich splicing factor 10 isoform X1"/>
    <property type="match status" value="1"/>
</dbReference>
<dbReference type="EMBL" id="GADI01001101">
    <property type="protein sequence ID" value="JAA72707.1"/>
    <property type="molecule type" value="mRNA"/>
</dbReference>
<keyword evidence="4" id="KW-0507">mRNA processing</keyword>
<dbReference type="Pfam" id="PF00076">
    <property type="entry name" value="RRM_1"/>
    <property type="match status" value="1"/>
</dbReference>
<feature type="domain" description="RRM" evidence="16">
    <location>
        <begin position="32"/>
        <end position="110"/>
    </location>
</feature>
<dbReference type="InterPro" id="IPR035979">
    <property type="entry name" value="RBD_domain_sf"/>
</dbReference>
<feature type="compositionally biased region" description="Basic and acidic residues" evidence="14">
    <location>
        <begin position="109"/>
        <end position="121"/>
    </location>
</feature>
<dbReference type="SMART" id="SM00360">
    <property type="entry name" value="RRM"/>
    <property type="match status" value="1"/>
</dbReference>
<comment type="subcellular location">
    <subcellularLocation>
        <location evidence="1">Nucleus speckle</location>
    </subcellularLocation>
</comment>
<reference evidence="17" key="1">
    <citation type="submission" date="2012-12" db="EMBL/GenBank/DDBJ databases">
        <title>Identification and characterization of a phenylalanine ammonia-lyase gene family in Isatis indigotica Fort.</title>
        <authorList>
            <person name="Liu Q."/>
            <person name="Chen J."/>
            <person name="Zhou X."/>
            <person name="Di P."/>
            <person name="Xiao Y."/>
            <person name="Xuan H."/>
            <person name="Zhang L."/>
            <person name="Chen W."/>
        </authorList>
    </citation>
    <scope>NUCLEOTIDE SEQUENCE</scope>
    <source>
        <tissue evidence="17">Salivary gland</tissue>
    </source>
</reference>
<evidence type="ECO:0000256" key="12">
    <source>
        <dbReference type="ARBA" id="ARBA00084028"/>
    </source>
</evidence>
<dbReference type="AlphaFoldDB" id="A0A0K8RNP8"/>
<evidence type="ECO:0000256" key="11">
    <source>
        <dbReference type="ARBA" id="ARBA00082354"/>
    </source>
</evidence>
<feature type="non-terminal residue" evidence="17">
    <location>
        <position position="1"/>
    </location>
</feature>
<evidence type="ECO:0000256" key="6">
    <source>
        <dbReference type="ARBA" id="ARBA00023187"/>
    </source>
</evidence>
<dbReference type="InterPro" id="IPR012677">
    <property type="entry name" value="Nucleotide-bd_a/b_plait_sf"/>
</dbReference>
<keyword evidence="15" id="KW-0732">Signal</keyword>
<evidence type="ECO:0000256" key="8">
    <source>
        <dbReference type="ARBA" id="ARBA00067946"/>
    </source>
</evidence>
<evidence type="ECO:0000313" key="17">
    <source>
        <dbReference type="EMBL" id="JAA72707.1"/>
    </source>
</evidence>
<evidence type="ECO:0000256" key="13">
    <source>
        <dbReference type="PROSITE-ProRule" id="PRU00176"/>
    </source>
</evidence>
<proteinExistence type="evidence at transcript level"/>
<dbReference type="GO" id="GO:0006397">
    <property type="term" value="P:mRNA processing"/>
    <property type="evidence" value="ECO:0007669"/>
    <property type="project" value="UniProtKB-KW"/>
</dbReference>
<keyword evidence="7" id="KW-0539">Nucleus</keyword>
<feature type="signal peptide" evidence="15">
    <location>
        <begin position="1"/>
        <end position="24"/>
    </location>
</feature>
<accession>A0A0K8RNP8</accession>
<dbReference type="CDD" id="cd12312">
    <property type="entry name" value="RRM_SRSF10_SRSF12"/>
    <property type="match status" value="1"/>
</dbReference>
<evidence type="ECO:0000256" key="10">
    <source>
        <dbReference type="ARBA" id="ARBA00080089"/>
    </source>
</evidence>
<protein>
    <recommendedName>
        <fullName evidence="8">Serine/arginine-rich splicing factor 10</fullName>
    </recommendedName>
    <alternativeName>
        <fullName evidence="10">FUS-interacting serine-arginine-rich protein 1</fullName>
    </alternativeName>
    <alternativeName>
        <fullName evidence="12">Splicing factor, arginine/serine-rich 13A</fullName>
    </alternativeName>
    <alternativeName>
        <fullName evidence="9">TLS-associated protein with Ser-Arg repeats</fullName>
    </alternativeName>
    <alternativeName>
        <fullName evidence="11">TLS-associated serine-arginine protein</fullName>
    </alternativeName>
</protein>
<dbReference type="GO" id="GO:0003723">
    <property type="term" value="F:RNA binding"/>
    <property type="evidence" value="ECO:0007669"/>
    <property type="project" value="UniProtKB-UniRule"/>
</dbReference>
<feature type="compositionally biased region" description="Basic residues" evidence="14">
    <location>
        <begin position="153"/>
        <end position="202"/>
    </location>
</feature>
<feature type="chain" id="PRO_5005518814" description="Serine/arginine-rich splicing factor 10" evidence="15">
    <location>
        <begin position="25"/>
        <end position="226"/>
    </location>
</feature>
<evidence type="ECO:0000256" key="1">
    <source>
        <dbReference type="ARBA" id="ARBA00004324"/>
    </source>
</evidence>
<dbReference type="GO" id="GO:0016607">
    <property type="term" value="C:nuclear speck"/>
    <property type="evidence" value="ECO:0007669"/>
    <property type="project" value="UniProtKB-SubCell"/>
</dbReference>
<evidence type="ECO:0000256" key="4">
    <source>
        <dbReference type="ARBA" id="ARBA00022664"/>
    </source>
</evidence>
<evidence type="ECO:0000256" key="7">
    <source>
        <dbReference type="ARBA" id="ARBA00023242"/>
    </source>
</evidence>
<dbReference type="GO" id="GO:0008380">
    <property type="term" value="P:RNA splicing"/>
    <property type="evidence" value="ECO:0007669"/>
    <property type="project" value="UniProtKB-KW"/>
</dbReference>
<keyword evidence="6" id="KW-0508">mRNA splicing</keyword>
<evidence type="ECO:0000256" key="5">
    <source>
        <dbReference type="ARBA" id="ARBA00022884"/>
    </source>
</evidence>
<dbReference type="InterPro" id="IPR000504">
    <property type="entry name" value="RRM_dom"/>
</dbReference>
<sequence>FLRGVSFCSFVCLVNVLVSKYCSSRYSRPPNSSLFIRNVPDGTRPEDLRSLFGKYGPITDVYIPVDYYARRPRGFAYVQFEDLRDAEDAMYSLDRTRFYGRELEIEFAQGDRKTPSEMRGRERNRRTRSPYGSRHDDRGSRRSRSRSPYGRGRSPRRSRRHSYSRSRSRDRRRPSYSPRRSRSYSRSRSHSRSPHMGHHSKTKSRDHSPYEIVDESRDRSRSKTPE</sequence>
<evidence type="ECO:0000256" key="15">
    <source>
        <dbReference type="SAM" id="SignalP"/>
    </source>
</evidence>
<dbReference type="InterPro" id="IPR050441">
    <property type="entry name" value="RBM"/>
</dbReference>